<keyword evidence="2" id="KW-1185">Reference proteome</keyword>
<evidence type="ECO:0000313" key="1">
    <source>
        <dbReference type="EMBL" id="KAH3851462.1"/>
    </source>
</evidence>
<accession>A0A9D4R2E0</accession>
<dbReference type="AlphaFoldDB" id="A0A9D4R2E0"/>
<proteinExistence type="predicted"/>
<organism evidence="1 2">
    <name type="scientific">Dreissena polymorpha</name>
    <name type="common">Zebra mussel</name>
    <name type="synonym">Mytilus polymorpha</name>
    <dbReference type="NCBI Taxonomy" id="45954"/>
    <lineage>
        <taxon>Eukaryota</taxon>
        <taxon>Metazoa</taxon>
        <taxon>Spiralia</taxon>
        <taxon>Lophotrochozoa</taxon>
        <taxon>Mollusca</taxon>
        <taxon>Bivalvia</taxon>
        <taxon>Autobranchia</taxon>
        <taxon>Heteroconchia</taxon>
        <taxon>Euheterodonta</taxon>
        <taxon>Imparidentia</taxon>
        <taxon>Neoheterodontei</taxon>
        <taxon>Myida</taxon>
        <taxon>Dreissenoidea</taxon>
        <taxon>Dreissenidae</taxon>
        <taxon>Dreissena</taxon>
    </lineage>
</organism>
<gene>
    <name evidence="1" type="ORF">DPMN_093944</name>
</gene>
<name>A0A9D4R2E0_DREPO</name>
<comment type="caution">
    <text evidence="1">The sequence shown here is derived from an EMBL/GenBank/DDBJ whole genome shotgun (WGS) entry which is preliminary data.</text>
</comment>
<protein>
    <submittedName>
        <fullName evidence="1">Uncharacterized protein</fullName>
    </submittedName>
</protein>
<dbReference type="EMBL" id="JAIWYP010000003">
    <property type="protein sequence ID" value="KAH3851462.1"/>
    <property type="molecule type" value="Genomic_DNA"/>
</dbReference>
<sequence length="59" mass="6946">MMDKPFQIIRTKVQPDGQGTTTIKCFKEATLLSSNRDLRFQKTYVKHLDFEPRQPIGKY</sequence>
<reference evidence="1" key="1">
    <citation type="journal article" date="2019" name="bioRxiv">
        <title>The Genome of the Zebra Mussel, Dreissena polymorpha: A Resource for Invasive Species Research.</title>
        <authorList>
            <person name="McCartney M.A."/>
            <person name="Auch B."/>
            <person name="Kono T."/>
            <person name="Mallez S."/>
            <person name="Zhang Y."/>
            <person name="Obille A."/>
            <person name="Becker A."/>
            <person name="Abrahante J.E."/>
            <person name="Garbe J."/>
            <person name="Badalamenti J.P."/>
            <person name="Herman A."/>
            <person name="Mangelson H."/>
            <person name="Liachko I."/>
            <person name="Sullivan S."/>
            <person name="Sone E.D."/>
            <person name="Koren S."/>
            <person name="Silverstein K.A.T."/>
            <person name="Beckman K.B."/>
            <person name="Gohl D.M."/>
        </authorList>
    </citation>
    <scope>NUCLEOTIDE SEQUENCE</scope>
    <source>
        <strain evidence="1">Duluth1</strain>
        <tissue evidence="1">Whole animal</tissue>
    </source>
</reference>
<dbReference type="Proteomes" id="UP000828390">
    <property type="component" value="Unassembled WGS sequence"/>
</dbReference>
<evidence type="ECO:0000313" key="2">
    <source>
        <dbReference type="Proteomes" id="UP000828390"/>
    </source>
</evidence>
<reference evidence="1" key="2">
    <citation type="submission" date="2020-11" db="EMBL/GenBank/DDBJ databases">
        <authorList>
            <person name="McCartney M.A."/>
            <person name="Auch B."/>
            <person name="Kono T."/>
            <person name="Mallez S."/>
            <person name="Becker A."/>
            <person name="Gohl D.M."/>
            <person name="Silverstein K.A.T."/>
            <person name="Koren S."/>
            <person name="Bechman K.B."/>
            <person name="Herman A."/>
            <person name="Abrahante J.E."/>
            <person name="Garbe J."/>
        </authorList>
    </citation>
    <scope>NUCLEOTIDE SEQUENCE</scope>
    <source>
        <strain evidence="1">Duluth1</strain>
        <tissue evidence="1">Whole animal</tissue>
    </source>
</reference>